<comment type="similarity">
    <text evidence="1">Belongs to the Fur family.</text>
</comment>
<dbReference type="GO" id="GO:1900376">
    <property type="term" value="P:regulation of secondary metabolite biosynthetic process"/>
    <property type="evidence" value="ECO:0007669"/>
    <property type="project" value="TreeGrafter"/>
</dbReference>
<keyword evidence="2" id="KW-0678">Repressor</keyword>
<sequence>MRATASRPTRSNPMQQKKPTDSVARPCAADALCASRGLRLTRLRRQVLSYLLETRQPVKAYDILDALRNNSPKALTPASVYRSLEFLLQAGLVHRVETLNAFVACAETCNKPHDPVFMLVCPGCRKSREINDPDLYQTIFSTMQQRGFQLQGDTVELTGLCPGCAATSAGQQQQT</sequence>
<evidence type="ECO:0000313" key="10">
    <source>
        <dbReference type="EMBL" id="QCC85141.1"/>
    </source>
</evidence>
<evidence type="ECO:0000256" key="2">
    <source>
        <dbReference type="ARBA" id="ARBA00022491"/>
    </source>
</evidence>
<keyword evidence="5" id="KW-0238">DNA-binding</keyword>
<dbReference type="EMBL" id="CP036295">
    <property type="protein sequence ID" value="QCC85141.1"/>
    <property type="molecule type" value="Genomic_DNA"/>
</dbReference>
<feature type="binding site" evidence="8">
    <location>
        <position position="113"/>
    </location>
    <ligand>
        <name>Fe cation</name>
        <dbReference type="ChEBI" id="CHEBI:24875"/>
    </ligand>
</feature>
<dbReference type="InterPro" id="IPR002481">
    <property type="entry name" value="FUR"/>
</dbReference>
<dbReference type="GO" id="GO:0003700">
    <property type="term" value="F:DNA-binding transcription factor activity"/>
    <property type="evidence" value="ECO:0007669"/>
    <property type="project" value="InterPro"/>
</dbReference>
<dbReference type="GO" id="GO:0008270">
    <property type="term" value="F:zinc ion binding"/>
    <property type="evidence" value="ECO:0007669"/>
    <property type="project" value="TreeGrafter"/>
</dbReference>
<evidence type="ECO:0000256" key="5">
    <source>
        <dbReference type="ARBA" id="ARBA00023125"/>
    </source>
</evidence>
<dbReference type="InterPro" id="IPR036388">
    <property type="entry name" value="WH-like_DNA-bd_sf"/>
</dbReference>
<comment type="cofactor">
    <cofactor evidence="7">
        <name>Zn(2+)</name>
        <dbReference type="ChEBI" id="CHEBI:29105"/>
    </cofactor>
    <text evidence="7">Binds 1 zinc ion per subunit.</text>
</comment>
<feature type="compositionally biased region" description="Polar residues" evidence="9">
    <location>
        <begin position="1"/>
        <end position="17"/>
    </location>
</feature>
<keyword evidence="3 7" id="KW-0862">Zinc</keyword>
<dbReference type="SUPFAM" id="SSF46785">
    <property type="entry name" value="Winged helix' DNA-binding domain"/>
    <property type="match status" value="1"/>
</dbReference>
<dbReference type="Proteomes" id="UP000297065">
    <property type="component" value="Chromosome"/>
</dbReference>
<dbReference type="GO" id="GO:0045892">
    <property type="term" value="P:negative regulation of DNA-templated transcription"/>
    <property type="evidence" value="ECO:0007669"/>
    <property type="project" value="TreeGrafter"/>
</dbReference>
<dbReference type="Pfam" id="PF01475">
    <property type="entry name" value="FUR"/>
    <property type="match status" value="1"/>
</dbReference>
<feature type="binding site" evidence="7">
    <location>
        <position position="161"/>
    </location>
    <ligand>
        <name>Zn(2+)</name>
        <dbReference type="ChEBI" id="CHEBI:29105"/>
    </ligand>
</feature>
<proteinExistence type="inferred from homology"/>
<keyword evidence="6" id="KW-0804">Transcription</keyword>
<protein>
    <submittedName>
        <fullName evidence="10">Transcriptional repressor</fullName>
    </submittedName>
</protein>
<reference evidence="10 11" key="1">
    <citation type="submission" date="2019-02" db="EMBL/GenBank/DDBJ databases">
        <title>Complete Genome Sequence of Desulfovibrio desulfuricans IC1, a Sulfonate Utilizing Anaerobe.</title>
        <authorList>
            <person name="Day L.A."/>
            <person name="De Leon K.B."/>
            <person name="Wall J.D."/>
        </authorList>
    </citation>
    <scope>NUCLEOTIDE SEQUENCE [LARGE SCALE GENOMIC DNA]</scope>
    <source>
        <strain evidence="10 11">IC1</strain>
    </source>
</reference>
<evidence type="ECO:0000313" key="11">
    <source>
        <dbReference type="Proteomes" id="UP000297065"/>
    </source>
</evidence>
<name>A0A4P7UKL4_DESDE</name>
<keyword evidence="7" id="KW-0479">Metal-binding</keyword>
<dbReference type="GO" id="GO:0000976">
    <property type="term" value="F:transcription cis-regulatory region binding"/>
    <property type="evidence" value="ECO:0007669"/>
    <property type="project" value="TreeGrafter"/>
</dbReference>
<dbReference type="AlphaFoldDB" id="A0A4P7UKL4"/>
<dbReference type="Gene3D" id="1.10.10.10">
    <property type="entry name" value="Winged helix-like DNA-binding domain superfamily/Winged helix DNA-binding domain"/>
    <property type="match status" value="1"/>
</dbReference>
<evidence type="ECO:0000256" key="9">
    <source>
        <dbReference type="SAM" id="MobiDB-lite"/>
    </source>
</evidence>
<feature type="region of interest" description="Disordered" evidence="9">
    <location>
        <begin position="1"/>
        <end position="23"/>
    </location>
</feature>
<accession>A0A4P7UKL4</accession>
<evidence type="ECO:0000256" key="6">
    <source>
        <dbReference type="ARBA" id="ARBA00023163"/>
    </source>
</evidence>
<feature type="binding site" evidence="7">
    <location>
        <position position="124"/>
    </location>
    <ligand>
        <name>Zn(2+)</name>
        <dbReference type="ChEBI" id="CHEBI:29105"/>
    </ligand>
</feature>
<dbReference type="Gene3D" id="3.30.1490.190">
    <property type="match status" value="1"/>
</dbReference>
<dbReference type="GO" id="GO:0005829">
    <property type="term" value="C:cytosol"/>
    <property type="evidence" value="ECO:0007669"/>
    <property type="project" value="TreeGrafter"/>
</dbReference>
<dbReference type="OrthoDB" id="9801127at2"/>
<evidence type="ECO:0000256" key="4">
    <source>
        <dbReference type="ARBA" id="ARBA00023015"/>
    </source>
</evidence>
<keyword evidence="8" id="KW-0408">Iron</keyword>
<dbReference type="CDD" id="cd07153">
    <property type="entry name" value="Fur_like"/>
    <property type="match status" value="1"/>
</dbReference>
<feature type="binding site" evidence="7">
    <location>
        <position position="121"/>
    </location>
    <ligand>
        <name>Zn(2+)</name>
        <dbReference type="ChEBI" id="CHEBI:29105"/>
    </ligand>
</feature>
<evidence type="ECO:0000256" key="7">
    <source>
        <dbReference type="PIRSR" id="PIRSR602481-1"/>
    </source>
</evidence>
<feature type="binding site" evidence="7">
    <location>
        <position position="164"/>
    </location>
    <ligand>
        <name>Zn(2+)</name>
        <dbReference type="ChEBI" id="CHEBI:29105"/>
    </ligand>
</feature>
<evidence type="ECO:0000256" key="3">
    <source>
        <dbReference type="ARBA" id="ARBA00022833"/>
    </source>
</evidence>
<keyword evidence="4" id="KW-0805">Transcription regulation</keyword>
<comment type="cofactor">
    <cofactor evidence="8">
        <name>Mn(2+)</name>
        <dbReference type="ChEBI" id="CHEBI:29035"/>
    </cofactor>
    <cofactor evidence="8">
        <name>Fe(2+)</name>
        <dbReference type="ChEBI" id="CHEBI:29033"/>
    </cofactor>
    <text evidence="8">Binds 1 Mn(2+) or Fe(2+) ion per subunit.</text>
</comment>
<organism evidence="10 11">
    <name type="scientific">Desulfovibrio desulfuricans</name>
    <dbReference type="NCBI Taxonomy" id="876"/>
    <lineage>
        <taxon>Bacteria</taxon>
        <taxon>Pseudomonadati</taxon>
        <taxon>Thermodesulfobacteriota</taxon>
        <taxon>Desulfovibrionia</taxon>
        <taxon>Desulfovibrionales</taxon>
        <taxon>Desulfovibrionaceae</taxon>
        <taxon>Desulfovibrio</taxon>
    </lineage>
</organism>
<dbReference type="InterPro" id="IPR043135">
    <property type="entry name" value="Fur_C"/>
</dbReference>
<dbReference type="PANTHER" id="PTHR33202:SF6">
    <property type="entry name" value="ZINC UPTAKE REGULATION PROTEIN"/>
    <property type="match status" value="1"/>
</dbReference>
<gene>
    <name evidence="10" type="ORF">DDIC_04445</name>
</gene>
<evidence type="ECO:0000256" key="1">
    <source>
        <dbReference type="ARBA" id="ARBA00007957"/>
    </source>
</evidence>
<dbReference type="PANTHER" id="PTHR33202">
    <property type="entry name" value="ZINC UPTAKE REGULATION PROTEIN"/>
    <property type="match status" value="1"/>
</dbReference>
<dbReference type="InterPro" id="IPR036390">
    <property type="entry name" value="WH_DNA-bd_sf"/>
</dbReference>
<evidence type="ECO:0000256" key="8">
    <source>
        <dbReference type="PIRSR" id="PIRSR602481-2"/>
    </source>
</evidence>